<evidence type="ECO:0000313" key="6">
    <source>
        <dbReference type="EMBL" id="PIP19476.1"/>
    </source>
</evidence>
<comment type="caution">
    <text evidence="6">The sequence shown here is derived from an EMBL/GenBank/DDBJ whole genome shotgun (WGS) entry which is preliminary data.</text>
</comment>
<dbReference type="Proteomes" id="UP000231292">
    <property type="component" value="Unassembled WGS sequence"/>
</dbReference>
<sequence length="280" mass="30522">GWFDRKVSARLQWRIGPPWHQNFTDIIKLLGKEVIVPKGSQLTFLLSPYLGLIAAVLVATGLGRSIISPLASFSGDLIVVLYLLTIPAVALIIGASASRNPLASVGASREMKLVLGYELPFILSIIALIIKSKGVIQIGQVIIYQSIFGSNFFSLSGALAFLVIIFCMQAKLGLSPFEISEAEQEIMGGTLIEYSGLPLAVFKLTKAIMLYTLPLFVIILFFGRDLSSVFLIAKYLMLILIIVLIKNTNPRLRIDQALKFFWGPVTLSALIAVGLALLGR</sequence>
<proteinExistence type="predicted"/>
<comment type="subcellular location">
    <subcellularLocation>
        <location evidence="1">Membrane</location>
        <topology evidence="1">Multi-pass membrane protein</topology>
    </subcellularLocation>
</comment>
<dbReference type="EMBL" id="PCRK01000058">
    <property type="protein sequence ID" value="PIP19476.1"/>
    <property type="molecule type" value="Genomic_DNA"/>
</dbReference>
<gene>
    <name evidence="6" type="ORF">COX41_02600</name>
</gene>
<accession>A0A2G9YJS5</accession>
<feature type="transmembrane region" description="Helical" evidence="5">
    <location>
        <begin position="42"/>
        <end position="67"/>
    </location>
</feature>
<keyword evidence="4 5" id="KW-0472">Membrane</keyword>
<dbReference type="InterPro" id="IPR052561">
    <property type="entry name" value="ComplexI_Subunit1"/>
</dbReference>
<organism evidence="6 7">
    <name type="scientific">Candidatus Sherwoodlollariibacterium unditelluris</name>
    <dbReference type="NCBI Taxonomy" id="1974757"/>
    <lineage>
        <taxon>Bacteria</taxon>
        <taxon>Pseudomonadati</taxon>
        <taxon>Candidatus Omnitrophota</taxon>
        <taxon>Candidatus Sherwoodlollariibacterium</taxon>
    </lineage>
</organism>
<protein>
    <recommendedName>
        <fullName evidence="8">NADH-quinone oxidoreductase subunit H</fullName>
    </recommendedName>
</protein>
<dbReference type="PANTHER" id="PTHR43359:SF1">
    <property type="entry name" value="FORMATE HYDROGENLYASE SUBUNIT 4-RELATED"/>
    <property type="match status" value="1"/>
</dbReference>
<feature type="transmembrane region" description="Helical" evidence="5">
    <location>
        <begin position="204"/>
        <end position="222"/>
    </location>
</feature>
<evidence type="ECO:0000313" key="7">
    <source>
        <dbReference type="Proteomes" id="UP000231292"/>
    </source>
</evidence>
<name>A0A2G9YJS5_9BACT</name>
<feature type="non-terminal residue" evidence="6">
    <location>
        <position position="1"/>
    </location>
</feature>
<keyword evidence="3 5" id="KW-1133">Transmembrane helix</keyword>
<dbReference type="PANTHER" id="PTHR43359">
    <property type="entry name" value="FORMATE HYDROGENLYASE SUBUNIT 4"/>
    <property type="match status" value="1"/>
</dbReference>
<dbReference type="AlphaFoldDB" id="A0A2G9YJS5"/>
<dbReference type="Pfam" id="PF00146">
    <property type="entry name" value="NADHdh"/>
    <property type="match status" value="1"/>
</dbReference>
<keyword evidence="2 5" id="KW-0812">Transmembrane</keyword>
<evidence type="ECO:0000256" key="4">
    <source>
        <dbReference type="ARBA" id="ARBA00023136"/>
    </source>
</evidence>
<evidence type="ECO:0000256" key="3">
    <source>
        <dbReference type="ARBA" id="ARBA00022989"/>
    </source>
</evidence>
<feature type="transmembrane region" description="Helical" evidence="5">
    <location>
        <begin position="228"/>
        <end position="245"/>
    </location>
</feature>
<feature type="transmembrane region" description="Helical" evidence="5">
    <location>
        <begin position="142"/>
        <end position="167"/>
    </location>
</feature>
<evidence type="ECO:0000256" key="2">
    <source>
        <dbReference type="ARBA" id="ARBA00022692"/>
    </source>
</evidence>
<feature type="transmembrane region" description="Helical" evidence="5">
    <location>
        <begin position="257"/>
        <end position="278"/>
    </location>
</feature>
<evidence type="ECO:0000256" key="5">
    <source>
        <dbReference type="SAM" id="Phobius"/>
    </source>
</evidence>
<feature type="transmembrane region" description="Helical" evidence="5">
    <location>
        <begin position="73"/>
        <end position="93"/>
    </location>
</feature>
<evidence type="ECO:0008006" key="8">
    <source>
        <dbReference type="Google" id="ProtNLM"/>
    </source>
</evidence>
<feature type="transmembrane region" description="Helical" evidence="5">
    <location>
        <begin position="113"/>
        <end position="130"/>
    </location>
</feature>
<reference evidence="6 7" key="1">
    <citation type="submission" date="2017-09" db="EMBL/GenBank/DDBJ databases">
        <title>Depth-based differentiation of microbial function through sediment-hosted aquifers and enrichment of novel symbionts in the deep terrestrial subsurface.</title>
        <authorList>
            <person name="Probst A.J."/>
            <person name="Ladd B."/>
            <person name="Jarett J.K."/>
            <person name="Geller-Mcgrath D.E."/>
            <person name="Sieber C.M."/>
            <person name="Emerson J.B."/>
            <person name="Anantharaman K."/>
            <person name="Thomas B.C."/>
            <person name="Malmstrom R."/>
            <person name="Stieglmeier M."/>
            <person name="Klingl A."/>
            <person name="Woyke T."/>
            <person name="Ryan C.M."/>
            <person name="Banfield J.F."/>
        </authorList>
    </citation>
    <scope>NUCLEOTIDE SEQUENCE [LARGE SCALE GENOMIC DNA]</scope>
    <source>
        <strain evidence="6">CG23_combo_of_CG06-09_8_20_14_all_41_10</strain>
    </source>
</reference>
<dbReference type="InterPro" id="IPR001694">
    <property type="entry name" value="NADH_UbQ_OxRdtase_su1/FPO"/>
</dbReference>
<evidence type="ECO:0000256" key="1">
    <source>
        <dbReference type="ARBA" id="ARBA00004141"/>
    </source>
</evidence>
<dbReference type="GO" id="GO:0005886">
    <property type="term" value="C:plasma membrane"/>
    <property type="evidence" value="ECO:0007669"/>
    <property type="project" value="TreeGrafter"/>
</dbReference>